<gene>
    <name evidence="1" type="ORF">EM20IM_09100</name>
</gene>
<keyword evidence="2" id="KW-1185">Reference proteome</keyword>
<dbReference type="EMBL" id="CP065956">
    <property type="protein sequence ID" value="QSR86622.1"/>
    <property type="molecule type" value="Genomic_DNA"/>
</dbReference>
<dbReference type="GO" id="GO:0004519">
    <property type="term" value="F:endonuclease activity"/>
    <property type="evidence" value="ECO:0007669"/>
    <property type="project" value="UniProtKB-KW"/>
</dbReference>
<keyword evidence="1" id="KW-0255">Endonuclease</keyword>
<dbReference type="Proteomes" id="UP000663088">
    <property type="component" value="Chromosome"/>
</dbReference>
<name>A0ABX7PUP0_9BACT</name>
<organism evidence="1 2">
    <name type="scientific">Candidatus Methylacidiphilum infernorum</name>
    <dbReference type="NCBI Taxonomy" id="511746"/>
    <lineage>
        <taxon>Bacteria</taxon>
        <taxon>Pseudomonadati</taxon>
        <taxon>Verrucomicrobiota</taxon>
        <taxon>Methylacidiphilae</taxon>
        <taxon>Methylacidiphilales</taxon>
        <taxon>Methylacidiphilaceae</taxon>
        <taxon>Methylacidiphilum (ex Ratnadevi et al. 2023)</taxon>
    </lineage>
</organism>
<keyword evidence="1" id="KW-0540">Nuclease</keyword>
<proteinExistence type="predicted"/>
<sequence>MKGRCMKRRGFAVFYLTLYLGLLLPIFSSFGFEDPVLPDPQLTPGDTFDVTKEDICVPGYAKRVRDVPPALKRKVYLRYGILNPEPHHYEIDHLIPLGLGGSNSIKNLWPQSYWTSPWNAYLKDKLEYKLHKLVCLGIVDLKEAQQAIATNWIEAYKKYMGIKLNKDSIH</sequence>
<reference evidence="1 2" key="1">
    <citation type="submission" date="2020-12" db="EMBL/GenBank/DDBJ databases">
        <authorList>
            <person name="Awala S.I."/>
            <person name="Gwak J.-H."/>
            <person name="Kim S.-J."/>
            <person name="Rhee S.-K."/>
        </authorList>
    </citation>
    <scope>NUCLEOTIDE SEQUENCE [LARGE SCALE GENOMIC DNA]</scope>
    <source>
        <strain evidence="1 2">IT5</strain>
    </source>
</reference>
<protein>
    <submittedName>
        <fullName evidence="1">HNH endonuclease</fullName>
    </submittedName>
</protein>
<dbReference type="CDD" id="cd00085">
    <property type="entry name" value="HNHc"/>
    <property type="match status" value="1"/>
</dbReference>
<dbReference type="InterPro" id="IPR003615">
    <property type="entry name" value="HNH_nuc"/>
</dbReference>
<accession>A0ABX7PUP0</accession>
<evidence type="ECO:0000313" key="1">
    <source>
        <dbReference type="EMBL" id="QSR86622.1"/>
    </source>
</evidence>
<keyword evidence="1" id="KW-0378">Hydrolase</keyword>
<evidence type="ECO:0000313" key="2">
    <source>
        <dbReference type="Proteomes" id="UP000663088"/>
    </source>
</evidence>